<feature type="domain" description="FAD-binding" evidence="5">
    <location>
        <begin position="252"/>
        <end position="326"/>
    </location>
</feature>
<dbReference type="SUPFAM" id="SSF51905">
    <property type="entry name" value="FAD/NAD(P)-binding domain"/>
    <property type="match status" value="1"/>
</dbReference>
<dbReference type="GO" id="GO:0004497">
    <property type="term" value="F:monooxygenase activity"/>
    <property type="evidence" value="ECO:0007669"/>
    <property type="project" value="InterPro"/>
</dbReference>
<evidence type="ECO:0000256" key="4">
    <source>
        <dbReference type="ARBA" id="ARBA00023002"/>
    </source>
</evidence>
<dbReference type="Gene3D" id="3.50.50.60">
    <property type="entry name" value="FAD/NAD(P)-binding domain"/>
    <property type="match status" value="1"/>
</dbReference>
<evidence type="ECO:0000256" key="2">
    <source>
        <dbReference type="ARBA" id="ARBA00022630"/>
    </source>
</evidence>
<dbReference type="EMBL" id="JAAAHY010001503">
    <property type="protein sequence ID" value="KAF9948643.1"/>
    <property type="molecule type" value="Genomic_DNA"/>
</dbReference>
<keyword evidence="4" id="KW-0560">Oxidoreductase</keyword>
<dbReference type="GO" id="GO:0071949">
    <property type="term" value="F:FAD binding"/>
    <property type="evidence" value="ECO:0007669"/>
    <property type="project" value="InterPro"/>
</dbReference>
<dbReference type="Proteomes" id="UP000738359">
    <property type="component" value="Unassembled WGS sequence"/>
</dbReference>
<evidence type="ECO:0000256" key="1">
    <source>
        <dbReference type="ARBA" id="ARBA00007992"/>
    </source>
</evidence>
<gene>
    <name evidence="6" type="ORF">BGZ70_002139</name>
</gene>
<evidence type="ECO:0000313" key="6">
    <source>
        <dbReference type="EMBL" id="KAF9948643.1"/>
    </source>
</evidence>
<comment type="caution">
    <text evidence="6">The sequence shown here is derived from an EMBL/GenBank/DDBJ whole genome shotgun (WGS) entry which is preliminary data.</text>
</comment>
<feature type="non-terminal residue" evidence="6">
    <location>
        <position position="421"/>
    </location>
</feature>
<dbReference type="PANTHER" id="PTHR47356">
    <property type="entry name" value="FAD-DEPENDENT MONOOXYGENASE ASQG-RELATED"/>
    <property type="match status" value="1"/>
</dbReference>
<dbReference type="InterPro" id="IPR050562">
    <property type="entry name" value="FAD_mOase_fung"/>
</dbReference>
<keyword evidence="7" id="KW-1185">Reference proteome</keyword>
<dbReference type="OrthoDB" id="655030at2759"/>
<accession>A0A9P6IUL6</accession>
<dbReference type="PRINTS" id="PR00420">
    <property type="entry name" value="RNGMNOXGNASE"/>
</dbReference>
<organism evidence="6 7">
    <name type="scientific">Mortierella alpina</name>
    <name type="common">Oleaginous fungus</name>
    <name type="synonym">Mortierella renispora</name>
    <dbReference type="NCBI Taxonomy" id="64518"/>
    <lineage>
        <taxon>Eukaryota</taxon>
        <taxon>Fungi</taxon>
        <taxon>Fungi incertae sedis</taxon>
        <taxon>Mucoromycota</taxon>
        <taxon>Mortierellomycotina</taxon>
        <taxon>Mortierellomycetes</taxon>
        <taxon>Mortierellales</taxon>
        <taxon>Mortierellaceae</taxon>
        <taxon>Mortierella</taxon>
    </lineage>
</organism>
<dbReference type="InterPro" id="IPR036188">
    <property type="entry name" value="FAD/NAD-bd_sf"/>
</dbReference>
<dbReference type="PANTHER" id="PTHR47356:SF2">
    <property type="entry name" value="FAD-BINDING DOMAIN-CONTAINING PROTEIN-RELATED"/>
    <property type="match status" value="1"/>
</dbReference>
<dbReference type="InterPro" id="IPR002938">
    <property type="entry name" value="FAD-bd"/>
</dbReference>
<evidence type="ECO:0000313" key="7">
    <source>
        <dbReference type="Proteomes" id="UP000738359"/>
    </source>
</evidence>
<reference evidence="6" key="1">
    <citation type="journal article" date="2020" name="Fungal Divers.">
        <title>Resolving the Mortierellaceae phylogeny through synthesis of multi-gene phylogenetics and phylogenomics.</title>
        <authorList>
            <person name="Vandepol N."/>
            <person name="Liber J."/>
            <person name="Desiro A."/>
            <person name="Na H."/>
            <person name="Kennedy M."/>
            <person name="Barry K."/>
            <person name="Grigoriev I.V."/>
            <person name="Miller A.N."/>
            <person name="O'Donnell K."/>
            <person name="Stajich J.E."/>
            <person name="Bonito G."/>
        </authorList>
    </citation>
    <scope>NUCLEOTIDE SEQUENCE</scope>
    <source>
        <strain evidence="6">CK1249</strain>
    </source>
</reference>
<keyword evidence="2" id="KW-0285">Flavoprotein</keyword>
<evidence type="ECO:0000256" key="3">
    <source>
        <dbReference type="ARBA" id="ARBA00022827"/>
    </source>
</evidence>
<proteinExistence type="inferred from homology"/>
<sequence>SALAIGPNILPVFEQLGLTSLLASISLPCPTLDIYDSNIKKMGTFKMKKQSEVTGYESLICSRPNLYELLLSQIQPHNLIMGKKILSYEENEFGVSVCCSDNTVYSGDILVGADGAYSRVRKNMFKKLRKRGLISKTQETESPVPCSVCWLGVAKSQDPEKYACLKEPYVNYSTVVGGNGLGWNVINIPDDQICWIFWKQLDISKVSEEGYFQNAEWASSNDDGIMQWFQEAPCPYGGAMGDLMKSTPPGLISKVFLQEQFFDTWHHGRCVLIGDACHIMLPGAGQGAMSAMQDAVVLANCLFEMKKLTTPTISAAFEDYQSQRFRHARVQFVKSKLMTRLLAGQSFIERISRRLILNFLPYAFQRRILEDITAYRPQAIFMPRAEVRGTGHVYPQKSNTQCMEDEARIRAANVWLKVNEK</sequence>
<protein>
    <recommendedName>
        <fullName evidence="5">FAD-binding domain-containing protein</fullName>
    </recommendedName>
</protein>
<dbReference type="AlphaFoldDB" id="A0A9P6IUL6"/>
<keyword evidence="3" id="KW-0274">FAD</keyword>
<name>A0A9P6IUL6_MORAP</name>
<evidence type="ECO:0000259" key="5">
    <source>
        <dbReference type="Pfam" id="PF01494"/>
    </source>
</evidence>
<dbReference type="Pfam" id="PF01494">
    <property type="entry name" value="FAD_binding_3"/>
    <property type="match status" value="1"/>
</dbReference>
<comment type="similarity">
    <text evidence="1">Belongs to the paxM FAD-dependent monooxygenase family.</text>
</comment>